<dbReference type="RefSeq" id="WP_050379059.1">
    <property type="nucleotide sequence ID" value="NZ_LGSS01000036.1"/>
</dbReference>
<dbReference type="EMBL" id="LGSS01000036">
    <property type="protein sequence ID" value="KNF06991.1"/>
    <property type="molecule type" value="Genomic_DNA"/>
</dbReference>
<evidence type="ECO:0000313" key="1">
    <source>
        <dbReference type="EMBL" id="KNF06991.1"/>
    </source>
</evidence>
<dbReference type="AlphaFoldDB" id="A0A0L0W681"/>
<keyword evidence="2" id="KW-1185">Reference proteome</keyword>
<evidence type="ECO:0000313" key="2">
    <source>
        <dbReference type="Proteomes" id="UP000037267"/>
    </source>
</evidence>
<sequence length="101" mass="12248">MEKVICNECKKEFEIKVRVKKHKQGIEETYFKCPHCKTKYTSIYTNEEIRKLQSDVRRLLNKYCLVGTEEERSKIKVQLSNVKYKLKLKMNELKKEMKNKE</sequence>
<dbReference type="OrthoDB" id="1918216at2"/>
<proteinExistence type="predicted"/>
<gene>
    <name evidence="1" type="ORF">CLPU_36c00070</name>
</gene>
<evidence type="ECO:0008006" key="3">
    <source>
        <dbReference type="Google" id="ProtNLM"/>
    </source>
</evidence>
<dbReference type="Proteomes" id="UP000037267">
    <property type="component" value="Unassembled WGS sequence"/>
</dbReference>
<dbReference type="STRING" id="1503.CLPU_36c00070"/>
<accession>A0A0L0W681</accession>
<comment type="caution">
    <text evidence="1">The sequence shown here is derived from an EMBL/GenBank/DDBJ whole genome shotgun (WGS) entry which is preliminary data.</text>
</comment>
<protein>
    <recommendedName>
        <fullName evidence="3">Transglycosylase</fullName>
    </recommendedName>
</protein>
<reference evidence="2" key="1">
    <citation type="submission" date="2015-07" db="EMBL/GenBank/DDBJ databases">
        <title>Draft genome sequence of the purine-degrading Gottschalkia purinilyticum DSM 1384 (formerly Clostridium purinilyticum).</title>
        <authorList>
            <person name="Poehlein A."/>
            <person name="Schiel-Bengelsdorf B."/>
            <person name="Bengelsdorf F.R."/>
            <person name="Daniel R."/>
            <person name="Duerre P."/>
        </authorList>
    </citation>
    <scope>NUCLEOTIDE SEQUENCE [LARGE SCALE GENOMIC DNA]</scope>
    <source>
        <strain evidence="2">DSM 1384</strain>
    </source>
</reference>
<name>A0A0L0W681_GOTPU</name>
<organism evidence="1 2">
    <name type="scientific">Gottschalkia purinilytica</name>
    <name type="common">Clostridium purinilyticum</name>
    <dbReference type="NCBI Taxonomy" id="1503"/>
    <lineage>
        <taxon>Bacteria</taxon>
        <taxon>Bacillati</taxon>
        <taxon>Bacillota</taxon>
        <taxon>Tissierellia</taxon>
        <taxon>Tissierellales</taxon>
        <taxon>Gottschalkiaceae</taxon>
        <taxon>Gottschalkia</taxon>
    </lineage>
</organism>